<dbReference type="EMBL" id="MEUJ01000002">
    <property type="protein sequence ID" value="OGC40894.1"/>
    <property type="molecule type" value="Genomic_DNA"/>
</dbReference>
<feature type="transmembrane region" description="Helical" evidence="1">
    <location>
        <begin position="771"/>
        <end position="788"/>
    </location>
</feature>
<comment type="caution">
    <text evidence="2">The sequence shown here is derived from an EMBL/GenBank/DDBJ whole genome shotgun (WGS) entry which is preliminary data.</text>
</comment>
<accession>A0A1F4U7F6</accession>
<feature type="transmembrane region" description="Helical" evidence="1">
    <location>
        <begin position="357"/>
        <end position="376"/>
    </location>
</feature>
<organism evidence="2 3">
    <name type="scientific">candidate division WOR-1 bacterium RIFOXYC2_FULL_46_14</name>
    <dbReference type="NCBI Taxonomy" id="1802587"/>
    <lineage>
        <taxon>Bacteria</taxon>
        <taxon>Bacillati</taxon>
        <taxon>Saganbacteria</taxon>
    </lineage>
</organism>
<keyword evidence="1" id="KW-0812">Transmembrane</keyword>
<feature type="transmembrane region" description="Helical" evidence="1">
    <location>
        <begin position="147"/>
        <end position="165"/>
    </location>
</feature>
<dbReference type="InterPro" id="IPR018580">
    <property type="entry name" value="Uncharacterised_YfhO"/>
</dbReference>
<dbReference type="Pfam" id="PF09586">
    <property type="entry name" value="YfhO"/>
    <property type="match status" value="1"/>
</dbReference>
<evidence type="ECO:0000313" key="3">
    <source>
        <dbReference type="Proteomes" id="UP000179242"/>
    </source>
</evidence>
<feature type="transmembrane region" description="Helical" evidence="1">
    <location>
        <begin position="177"/>
        <end position="206"/>
    </location>
</feature>
<feature type="transmembrane region" description="Helical" evidence="1">
    <location>
        <begin position="122"/>
        <end position="141"/>
    </location>
</feature>
<dbReference type="PANTHER" id="PTHR38454:SF1">
    <property type="entry name" value="INTEGRAL MEMBRANE PROTEIN"/>
    <property type="match status" value="1"/>
</dbReference>
<feature type="transmembrane region" description="Helical" evidence="1">
    <location>
        <begin position="472"/>
        <end position="490"/>
    </location>
</feature>
<gene>
    <name evidence="2" type="ORF">A2438_01205</name>
</gene>
<evidence type="ECO:0000313" key="2">
    <source>
        <dbReference type="EMBL" id="OGC40894.1"/>
    </source>
</evidence>
<feature type="transmembrane region" description="Helical" evidence="1">
    <location>
        <begin position="218"/>
        <end position="244"/>
    </location>
</feature>
<dbReference type="PANTHER" id="PTHR38454">
    <property type="entry name" value="INTEGRAL MEMBRANE PROTEIN-RELATED"/>
    <property type="match status" value="1"/>
</dbReference>
<dbReference type="Proteomes" id="UP000179242">
    <property type="component" value="Unassembled WGS sequence"/>
</dbReference>
<feature type="transmembrane region" description="Helical" evidence="1">
    <location>
        <begin position="320"/>
        <end position="342"/>
    </location>
</feature>
<feature type="transmembrane region" description="Helical" evidence="1">
    <location>
        <begin position="93"/>
        <end position="113"/>
    </location>
</feature>
<feature type="transmembrane region" description="Helical" evidence="1">
    <location>
        <begin position="444"/>
        <end position="465"/>
    </location>
</feature>
<name>A0A1F4U7F6_UNCSA</name>
<proteinExistence type="predicted"/>
<evidence type="ECO:0000256" key="1">
    <source>
        <dbReference type="SAM" id="Phobius"/>
    </source>
</evidence>
<keyword evidence="1" id="KW-1133">Transmembrane helix</keyword>
<keyword evidence="1" id="KW-0472">Membrane</keyword>
<feature type="transmembrane region" description="Helical" evidence="1">
    <location>
        <begin position="60"/>
        <end position="87"/>
    </location>
</feature>
<feature type="transmembrane region" description="Helical" evidence="1">
    <location>
        <begin position="7"/>
        <end position="24"/>
    </location>
</feature>
<feature type="transmembrane region" description="Helical" evidence="1">
    <location>
        <begin position="296"/>
        <end position="313"/>
    </location>
</feature>
<evidence type="ECO:0008006" key="4">
    <source>
        <dbReference type="Google" id="ProtNLM"/>
    </source>
</evidence>
<protein>
    <recommendedName>
        <fullName evidence="4">Membrane protein 6-pyruvoyl-tetrahydropterin synthase-related domain-containing protein</fullName>
    </recommendedName>
</protein>
<sequence length="793" mass="93637">MNNRFKDLLVFGFILFIFFVWFFREIFQGYLFYFSDLTYYFYPYRHYLVESVKSGYFPLWNPYIFAGYPFFATLQTWTLYPITVLFYFLPFDFAFNLSIIIHYPLAFLFTYLLCREFKMSRWASLISGFVFAFSGFLLSVLHMPTTLAPAAWLPLLIIFIRRAFLLKDFFNCSRNTIFSAFFLTLMFLGGEPTVLLATVLFVFFYICYDGFVRKKPDFLRNFLILSSAGIIFVFLASVQLCPFLEFIFNSVRSRGVSFEEATAWSLGPHKLLSFLVPYLFHLDIFSFSTLEWAKSFYLGIVPIILMICSFIFVKNKRFLFIALIVSFLLAFGSRTPFFWFFYKFVPFFGFIRYPQKFILISTFLISLLAGFGFDGLCDEIKKNGSRFLNNFLKFFFVVIVLLFVLFIILFSQQNIAEFITRRLLFEELAQINSINVDFVYQRNIINFGFQCLLLTLVWMLIRFSAQTGKITILKITIMFLLVVDVFSANYKSNFSIKDKYYYLKAPVMEIVKKDKDLFRVGVSPKLRRAKIFWTYNEIIDFKEGVVDLRNILTENQNMLYKVSLLDGYESITDPYIIDMQEAINRLNPKKDQFADIDLLNLLNFKYLLTDQGFNIRGYKLIFRDKMKLRGKDIFLFENSNYFPRVMALPRCKIIKKEENVLKYISSPRYFGRREVVLEEKIPGFDFSKNKINQASYDVKLEKYSAGEVKIAVSLKQPGILLLTDRFYPGWKVYVNGKEEKIYKADYMFRAVPLKKGKYTVAFSYEPLSFKIGFYVSLLTSICLIGYLFRRKLF</sequence>
<feature type="transmembrane region" description="Helical" evidence="1">
    <location>
        <begin position="388"/>
        <end position="410"/>
    </location>
</feature>
<reference evidence="2 3" key="1">
    <citation type="journal article" date="2016" name="Nat. Commun.">
        <title>Thousands of microbial genomes shed light on interconnected biogeochemical processes in an aquifer system.</title>
        <authorList>
            <person name="Anantharaman K."/>
            <person name="Brown C.T."/>
            <person name="Hug L.A."/>
            <person name="Sharon I."/>
            <person name="Castelle C.J."/>
            <person name="Probst A.J."/>
            <person name="Thomas B.C."/>
            <person name="Singh A."/>
            <person name="Wilkins M.J."/>
            <person name="Karaoz U."/>
            <person name="Brodie E.L."/>
            <person name="Williams K.H."/>
            <person name="Hubbard S.S."/>
            <person name="Banfield J.F."/>
        </authorList>
    </citation>
    <scope>NUCLEOTIDE SEQUENCE [LARGE SCALE GENOMIC DNA]</scope>
</reference>
<dbReference type="AlphaFoldDB" id="A0A1F4U7F6"/>